<keyword evidence="2" id="KW-0482">Metalloprotease</keyword>
<dbReference type="EMBL" id="MCFA01000037">
    <property type="protein sequence ID" value="ORY13903.1"/>
    <property type="molecule type" value="Genomic_DNA"/>
</dbReference>
<dbReference type="InterPro" id="IPR008257">
    <property type="entry name" value="Pept_M19"/>
</dbReference>
<name>A0A1Y1ZUG4_9PLEO</name>
<keyword evidence="2" id="KW-0479">Metal-binding</keyword>
<dbReference type="EC" id="3.4.13.19" evidence="2"/>
<evidence type="ECO:0000256" key="1">
    <source>
        <dbReference type="ARBA" id="ARBA00022997"/>
    </source>
</evidence>
<dbReference type="STRING" id="1231657.A0A1Y1ZUG4"/>
<comment type="similarity">
    <text evidence="2">Belongs to the metallo-dependent hydrolases superfamily. Peptidase M19 family.</text>
</comment>
<accession>A0A1Y1ZUG4</accession>
<keyword evidence="2" id="KW-0862">Zinc</keyword>
<keyword evidence="4" id="KW-1185">Reference proteome</keyword>
<keyword evidence="2" id="KW-0378">Hydrolase</keyword>
<evidence type="ECO:0000256" key="2">
    <source>
        <dbReference type="RuleBase" id="RU341113"/>
    </source>
</evidence>
<dbReference type="PROSITE" id="PS51365">
    <property type="entry name" value="RENAL_DIPEPTIDASE_2"/>
    <property type="match status" value="1"/>
</dbReference>
<comment type="cofactor">
    <cofactor evidence="2">
        <name>Zn(2+)</name>
        <dbReference type="ChEBI" id="CHEBI:29105"/>
    </cofactor>
</comment>
<keyword evidence="2" id="KW-0645">Protease</keyword>
<dbReference type="AlphaFoldDB" id="A0A1Y1ZUG4"/>
<keyword evidence="1 2" id="KW-0224">Dipeptidase</keyword>
<dbReference type="GO" id="GO:0070573">
    <property type="term" value="F:metallodipeptidase activity"/>
    <property type="evidence" value="ECO:0007669"/>
    <property type="project" value="InterPro"/>
</dbReference>
<organism evidence="3 4">
    <name type="scientific">Clohesyomyces aquaticus</name>
    <dbReference type="NCBI Taxonomy" id="1231657"/>
    <lineage>
        <taxon>Eukaryota</taxon>
        <taxon>Fungi</taxon>
        <taxon>Dikarya</taxon>
        <taxon>Ascomycota</taxon>
        <taxon>Pezizomycotina</taxon>
        <taxon>Dothideomycetes</taxon>
        <taxon>Pleosporomycetidae</taxon>
        <taxon>Pleosporales</taxon>
        <taxon>Lindgomycetaceae</taxon>
        <taxon>Clohesyomyces</taxon>
    </lineage>
</organism>
<dbReference type="OrthoDB" id="445695at2759"/>
<dbReference type="GO" id="GO:0046872">
    <property type="term" value="F:metal ion binding"/>
    <property type="evidence" value="ECO:0007669"/>
    <property type="project" value="UniProtKB-UniRule"/>
</dbReference>
<dbReference type="CDD" id="cd01301">
    <property type="entry name" value="rDP_like"/>
    <property type="match status" value="1"/>
</dbReference>
<protein>
    <recommendedName>
        <fullName evidence="2">Dipeptidase</fullName>
        <ecNumber evidence="2">3.4.13.19</ecNumber>
    </recommendedName>
</protein>
<comment type="caution">
    <text evidence="3">The sequence shown here is derived from an EMBL/GenBank/DDBJ whole genome shotgun (WGS) entry which is preliminary data.</text>
</comment>
<dbReference type="GO" id="GO:0006508">
    <property type="term" value="P:proteolysis"/>
    <property type="evidence" value="ECO:0007669"/>
    <property type="project" value="UniProtKB-KW"/>
</dbReference>
<sequence length="379" mass="42805">MSTSTLDQAFAMMERVPLIDGHNDWPHLIRGYYDNRLDFRFDRGNDLVGHVDVKRLRKGKCGGVFMSAYVDWPNPENDFSNDIHFEPMRDTLQQIDLIHRLADLYSDDLAIVERSEDIMKIFQDGKIACIISIEGLHQIGNSSSVMRNYYRLGVRCVTLAHNRNNKYADCAARDPVHYGLSAAGKQMIMEMNRVGIMIDLSHVSHSVMRDVLTLSQAPVIFTHSSCHALVPVSRNVPDDVIDQLGRNKGVLMVSLIPALTHKNEHEASVDHVVDHVLYVAQKIGFEHIGLGSDFDGMEKGVTGLEDVAQFPNVVECMMSRGIATDDIESVMGRNLIRVMREVENTAKQLNSSLVLEDEVKQLWDNDFRSWAKSRYPHAA</sequence>
<reference evidence="3 4" key="1">
    <citation type="submission" date="2016-07" db="EMBL/GenBank/DDBJ databases">
        <title>Pervasive Adenine N6-methylation of Active Genes in Fungi.</title>
        <authorList>
            <consortium name="DOE Joint Genome Institute"/>
            <person name="Mondo S.J."/>
            <person name="Dannebaum R.O."/>
            <person name="Kuo R.C."/>
            <person name="Labutti K."/>
            <person name="Haridas S."/>
            <person name="Kuo A."/>
            <person name="Salamov A."/>
            <person name="Ahrendt S.R."/>
            <person name="Lipzen A."/>
            <person name="Sullivan W."/>
            <person name="Andreopoulos W.B."/>
            <person name="Clum A."/>
            <person name="Lindquist E."/>
            <person name="Daum C."/>
            <person name="Ramamoorthy G.K."/>
            <person name="Gryganskyi A."/>
            <person name="Culley D."/>
            <person name="Magnuson J.K."/>
            <person name="James T.Y."/>
            <person name="O'Malley M.A."/>
            <person name="Stajich J.E."/>
            <person name="Spatafora J.W."/>
            <person name="Visel A."/>
            <person name="Grigoriev I.V."/>
        </authorList>
    </citation>
    <scope>NUCLEOTIDE SEQUENCE [LARGE SCALE GENOMIC DNA]</scope>
    <source>
        <strain evidence="3 4">CBS 115471</strain>
    </source>
</reference>
<dbReference type="InterPro" id="IPR032466">
    <property type="entry name" value="Metal_Hydrolase"/>
</dbReference>
<dbReference type="PANTHER" id="PTHR10443:SF12">
    <property type="entry name" value="DIPEPTIDASE"/>
    <property type="match status" value="1"/>
</dbReference>
<comment type="catalytic activity">
    <reaction evidence="2">
        <text>an L-aminoacyl-L-amino acid + H2O = 2 an L-alpha-amino acid</text>
        <dbReference type="Rhea" id="RHEA:48940"/>
        <dbReference type="ChEBI" id="CHEBI:15377"/>
        <dbReference type="ChEBI" id="CHEBI:59869"/>
        <dbReference type="ChEBI" id="CHEBI:77460"/>
        <dbReference type="EC" id="3.4.13.19"/>
    </reaction>
</comment>
<gene>
    <name evidence="3" type="ORF">BCR34DRAFT_249104</name>
</gene>
<dbReference type="PANTHER" id="PTHR10443">
    <property type="entry name" value="MICROSOMAL DIPEPTIDASE"/>
    <property type="match status" value="1"/>
</dbReference>
<dbReference type="Pfam" id="PF01244">
    <property type="entry name" value="Peptidase_M19"/>
    <property type="match status" value="1"/>
</dbReference>
<dbReference type="Proteomes" id="UP000193144">
    <property type="component" value="Unassembled WGS sequence"/>
</dbReference>
<dbReference type="Gene3D" id="3.20.20.140">
    <property type="entry name" value="Metal-dependent hydrolases"/>
    <property type="match status" value="1"/>
</dbReference>
<proteinExistence type="inferred from homology"/>
<dbReference type="SUPFAM" id="SSF51556">
    <property type="entry name" value="Metallo-dependent hydrolases"/>
    <property type="match status" value="1"/>
</dbReference>
<evidence type="ECO:0000313" key="4">
    <source>
        <dbReference type="Proteomes" id="UP000193144"/>
    </source>
</evidence>
<evidence type="ECO:0000313" key="3">
    <source>
        <dbReference type="EMBL" id="ORY13903.1"/>
    </source>
</evidence>